<evidence type="ECO:0000313" key="6">
    <source>
        <dbReference type="Proteomes" id="UP000262583"/>
    </source>
</evidence>
<dbReference type="SUPFAM" id="SSF51735">
    <property type="entry name" value="NAD(P)-binding Rossmann-fold domains"/>
    <property type="match status" value="1"/>
</dbReference>
<dbReference type="FunFam" id="3.40.50.720:FF:000084">
    <property type="entry name" value="Short-chain dehydrogenase reductase"/>
    <property type="match status" value="1"/>
</dbReference>
<dbReference type="Gene3D" id="3.40.50.720">
    <property type="entry name" value="NAD(P)-binding Rossmann-like Domain"/>
    <property type="match status" value="1"/>
</dbReference>
<proteinExistence type="inferred from homology"/>
<dbReference type="SMART" id="SM00822">
    <property type="entry name" value="PKS_KR"/>
    <property type="match status" value="1"/>
</dbReference>
<sequence>MYSFSEKVVLITGASRGIGAALADAIAAEGANLCLIARDAETLRAVAYDIRSTYGVEVMARACDVRDAVRVETLVKDAYQRFGRLDIIINNAAMLGQITPIHEYDIEQWNATIATNLHGAFYVSRSALQRMREQQEGGRIVFVTSSVARQIRAGWGAYAVSKYAVEGLMQLIALECEKTKVIACSINPGGAATLMRRIAYPKEDPSTLPSPEQVAQAFLKILRLPDKALNGRAFNARDHLG</sequence>
<organism evidence="5 6">
    <name type="scientific">Sumerlaea chitinivorans</name>
    <dbReference type="NCBI Taxonomy" id="2250252"/>
    <lineage>
        <taxon>Bacteria</taxon>
        <taxon>Candidatus Sumerlaeota</taxon>
        <taxon>Candidatus Sumerlaeia</taxon>
        <taxon>Candidatus Sumerlaeales</taxon>
        <taxon>Candidatus Sumerlaeaceae</taxon>
        <taxon>Candidatus Sumerlaea</taxon>
    </lineage>
</organism>
<reference evidence="5 6" key="1">
    <citation type="submission" date="2018-05" db="EMBL/GenBank/DDBJ databases">
        <title>A metagenomic window into the 2 km-deep terrestrial subsurface aquifer revealed taxonomically and functionally diverse microbial community comprising novel uncultured bacterial lineages.</title>
        <authorList>
            <person name="Kadnikov V.V."/>
            <person name="Mardanov A.V."/>
            <person name="Beletsky A.V."/>
            <person name="Banks D."/>
            <person name="Pimenov N.V."/>
            <person name="Frank Y.A."/>
            <person name="Karnachuk O.V."/>
            <person name="Ravin N.V."/>
        </authorList>
    </citation>
    <scope>NUCLEOTIDE SEQUENCE [LARGE SCALE GENOMIC DNA]</scope>
    <source>
        <strain evidence="5">BY</strain>
    </source>
</reference>
<dbReference type="KEGG" id="schv:BRCON_2838"/>
<dbReference type="InterPro" id="IPR036291">
    <property type="entry name" value="NAD(P)-bd_dom_sf"/>
</dbReference>
<protein>
    <submittedName>
        <fullName evidence="5">Dehydrogenases with different specificities (Related to short-chain alcohol dehydrogenases)</fullName>
    </submittedName>
</protein>
<dbReference type="CDD" id="cd05233">
    <property type="entry name" value="SDR_c"/>
    <property type="match status" value="1"/>
</dbReference>
<dbReference type="PRINTS" id="PR00081">
    <property type="entry name" value="GDHRDH"/>
</dbReference>
<dbReference type="InterPro" id="IPR020904">
    <property type="entry name" value="Sc_DH/Rdtase_CS"/>
</dbReference>
<evidence type="ECO:0000313" key="5">
    <source>
        <dbReference type="EMBL" id="AXA37580.1"/>
    </source>
</evidence>
<dbReference type="Pfam" id="PF00106">
    <property type="entry name" value="adh_short"/>
    <property type="match status" value="1"/>
</dbReference>
<dbReference type="PANTHER" id="PTHR43669">
    <property type="entry name" value="5-KETO-D-GLUCONATE 5-REDUCTASE"/>
    <property type="match status" value="1"/>
</dbReference>
<dbReference type="Proteomes" id="UP000262583">
    <property type="component" value="Chromosome"/>
</dbReference>
<dbReference type="PROSITE" id="PS00061">
    <property type="entry name" value="ADH_SHORT"/>
    <property type="match status" value="1"/>
</dbReference>
<keyword evidence="2" id="KW-0560">Oxidoreductase</keyword>
<dbReference type="GO" id="GO:0016491">
    <property type="term" value="F:oxidoreductase activity"/>
    <property type="evidence" value="ECO:0007669"/>
    <property type="project" value="UniProtKB-KW"/>
</dbReference>
<dbReference type="PANTHER" id="PTHR43669:SF3">
    <property type="entry name" value="ALCOHOL DEHYDROGENASE, PUTATIVE (AFU_ORTHOLOGUE AFUA_3G03445)-RELATED"/>
    <property type="match status" value="1"/>
</dbReference>
<dbReference type="PRINTS" id="PR00080">
    <property type="entry name" value="SDRFAMILY"/>
</dbReference>
<dbReference type="InterPro" id="IPR057326">
    <property type="entry name" value="KR_dom"/>
</dbReference>
<name>A0A2Z4Y8L2_SUMC1</name>
<gene>
    <name evidence="5" type="ORF">BRCON_2838</name>
</gene>
<dbReference type="InterPro" id="IPR002347">
    <property type="entry name" value="SDR_fam"/>
</dbReference>
<evidence type="ECO:0000256" key="3">
    <source>
        <dbReference type="RuleBase" id="RU000363"/>
    </source>
</evidence>
<evidence type="ECO:0000256" key="1">
    <source>
        <dbReference type="ARBA" id="ARBA00006484"/>
    </source>
</evidence>
<comment type="similarity">
    <text evidence="1 3">Belongs to the short-chain dehydrogenases/reductases (SDR) family.</text>
</comment>
<accession>A0A2Z4Y8L2</accession>
<dbReference type="AlphaFoldDB" id="A0A2Z4Y8L2"/>
<evidence type="ECO:0000259" key="4">
    <source>
        <dbReference type="SMART" id="SM00822"/>
    </source>
</evidence>
<dbReference type="EMBL" id="CP030759">
    <property type="protein sequence ID" value="AXA37580.1"/>
    <property type="molecule type" value="Genomic_DNA"/>
</dbReference>
<evidence type="ECO:0000256" key="2">
    <source>
        <dbReference type="ARBA" id="ARBA00023002"/>
    </source>
</evidence>
<feature type="domain" description="Ketoreductase" evidence="4">
    <location>
        <begin position="7"/>
        <end position="191"/>
    </location>
</feature>